<keyword evidence="2" id="KW-1185">Reference proteome</keyword>
<dbReference type="SUPFAM" id="SSF48613">
    <property type="entry name" value="Heme oxygenase-like"/>
    <property type="match status" value="1"/>
</dbReference>
<evidence type="ECO:0000313" key="1">
    <source>
        <dbReference type="EMBL" id="GHH37723.1"/>
    </source>
</evidence>
<dbReference type="Proteomes" id="UP000635387">
    <property type="component" value="Unassembled WGS sequence"/>
</dbReference>
<gene>
    <name evidence="1" type="ORF">GCM10017790_82440</name>
</gene>
<name>A0ABQ3MKK8_9PSEU</name>
<organism evidence="1 2">
    <name type="scientific">Amycolatopsis oliviviridis</name>
    <dbReference type="NCBI Taxonomy" id="1471590"/>
    <lineage>
        <taxon>Bacteria</taxon>
        <taxon>Bacillati</taxon>
        <taxon>Actinomycetota</taxon>
        <taxon>Actinomycetes</taxon>
        <taxon>Pseudonocardiales</taxon>
        <taxon>Pseudonocardiaceae</taxon>
        <taxon>Amycolatopsis</taxon>
    </lineage>
</organism>
<sequence length="337" mass="37618">MRLPNHRGPVSEILVRVFQRPPEAGDESVLGAISATEVESISEEDLQLSLFLCYGPQYCLFGESAQQWEWETSLIELRKRLEARFARELRETAGLLPPVDVEELPAFLMELGKPSPGRSLSRYLKQDATMEQFREFLMHRSVYSLMEADHHSLVIPRVRGGGKPALVEIQADEYGGGIPGRLHSQLFELTLAELGMHTEFGAYFEDVPACSLANVNVISYFGTYGRHRGAMLGNLAMTEIGSHFVNRNFRNGLQRLDGSDDSWLFFQEHIVADAVHEQLAAYDMCGKFVRDNPRELSDMVFGALVTAELGARANEYLLSSWERGESSLRGATSVAAG</sequence>
<proteinExistence type="predicted"/>
<evidence type="ECO:0000313" key="2">
    <source>
        <dbReference type="Proteomes" id="UP000635387"/>
    </source>
</evidence>
<dbReference type="Pfam" id="PF14518">
    <property type="entry name" value="Haem_oxygenas_2"/>
    <property type="match status" value="1"/>
</dbReference>
<reference evidence="2" key="1">
    <citation type="journal article" date="2019" name="Int. J. Syst. Evol. Microbiol.">
        <title>The Global Catalogue of Microorganisms (GCM) 10K type strain sequencing project: providing services to taxonomists for standard genome sequencing and annotation.</title>
        <authorList>
            <consortium name="The Broad Institute Genomics Platform"/>
            <consortium name="The Broad Institute Genome Sequencing Center for Infectious Disease"/>
            <person name="Wu L."/>
            <person name="Ma J."/>
        </authorList>
    </citation>
    <scope>NUCLEOTIDE SEQUENCE [LARGE SCALE GENOMIC DNA]</scope>
    <source>
        <strain evidence="2">CGMCC 4.7683</strain>
    </source>
</reference>
<dbReference type="InterPro" id="IPR016084">
    <property type="entry name" value="Haem_Oase-like_multi-hlx"/>
</dbReference>
<dbReference type="RefSeq" id="WP_191259852.1">
    <property type="nucleotide sequence ID" value="NZ_BNAY01000016.1"/>
</dbReference>
<evidence type="ECO:0008006" key="3">
    <source>
        <dbReference type="Google" id="ProtNLM"/>
    </source>
</evidence>
<dbReference type="SMART" id="SM01236">
    <property type="entry name" value="Haem_oxygenase_2"/>
    <property type="match status" value="1"/>
</dbReference>
<accession>A0ABQ3MKK8</accession>
<dbReference type="Gene3D" id="1.20.910.10">
    <property type="entry name" value="Heme oxygenase-like"/>
    <property type="match status" value="1"/>
</dbReference>
<comment type="caution">
    <text evidence="1">The sequence shown here is derived from an EMBL/GenBank/DDBJ whole genome shotgun (WGS) entry which is preliminary data.</text>
</comment>
<dbReference type="EMBL" id="BNAY01000016">
    <property type="protein sequence ID" value="GHH37723.1"/>
    <property type="molecule type" value="Genomic_DNA"/>
</dbReference>
<protein>
    <recommendedName>
        <fullName evidence="3">Iron-containing redox enzyme family protein</fullName>
    </recommendedName>
</protein>